<evidence type="ECO:0000313" key="2">
    <source>
        <dbReference type="EMBL" id="VAW03951.1"/>
    </source>
</evidence>
<dbReference type="SUPFAM" id="SSF56024">
    <property type="entry name" value="Phospholipase D/nuclease"/>
    <property type="match status" value="2"/>
</dbReference>
<accession>A0A3B0SCF4</accession>
<feature type="domain" description="PLD phosphodiesterase" evidence="1">
    <location>
        <begin position="300"/>
        <end position="326"/>
    </location>
</feature>
<dbReference type="SMART" id="SM00155">
    <property type="entry name" value="PLDc"/>
    <property type="match status" value="2"/>
</dbReference>
<dbReference type="InterPro" id="IPR001736">
    <property type="entry name" value="PLipase_D/transphosphatidylase"/>
</dbReference>
<dbReference type="EMBL" id="UOEF01000386">
    <property type="protein sequence ID" value="VAW03951.1"/>
    <property type="molecule type" value="Genomic_DNA"/>
</dbReference>
<protein>
    <submittedName>
        <fullName evidence="2">Cardiolipin synthase, ClsC</fullName>
        <ecNumber evidence="2">2.7.8.-</ecNumber>
    </submittedName>
</protein>
<dbReference type="AlphaFoldDB" id="A0A3B0SCF4"/>
<dbReference type="EC" id="2.7.8.-" evidence="2"/>
<reference evidence="2" key="1">
    <citation type="submission" date="2018-06" db="EMBL/GenBank/DDBJ databases">
        <authorList>
            <person name="Zhirakovskaya E."/>
        </authorList>
    </citation>
    <scope>NUCLEOTIDE SEQUENCE</scope>
</reference>
<dbReference type="GO" id="GO:0030572">
    <property type="term" value="F:phosphatidyltransferase activity"/>
    <property type="evidence" value="ECO:0007669"/>
    <property type="project" value="UniProtKB-ARBA"/>
</dbReference>
<keyword evidence="2" id="KW-0808">Transferase</keyword>
<feature type="domain" description="PLD phosphodiesterase" evidence="1">
    <location>
        <begin position="116"/>
        <end position="143"/>
    </location>
</feature>
<name>A0A3B0SCF4_9ZZZZ</name>
<organism evidence="2">
    <name type="scientific">hydrothermal vent metagenome</name>
    <dbReference type="NCBI Taxonomy" id="652676"/>
    <lineage>
        <taxon>unclassified sequences</taxon>
        <taxon>metagenomes</taxon>
        <taxon>ecological metagenomes</taxon>
    </lineage>
</organism>
<evidence type="ECO:0000259" key="1">
    <source>
        <dbReference type="PROSITE" id="PS50035"/>
    </source>
</evidence>
<gene>
    <name evidence="2" type="ORF">MNBD_ALPHA04-416</name>
</gene>
<dbReference type="GO" id="GO:0032049">
    <property type="term" value="P:cardiolipin biosynthetic process"/>
    <property type="evidence" value="ECO:0007669"/>
    <property type="project" value="UniProtKB-ARBA"/>
</dbReference>
<sequence>MTMNDAVPQSFDDNRWFDVRGNRLRLVYSAPERLKMLIELIESADKTLKICFYMFEDDSIGKLILNALVAACNRGIDVSLIIDSFGSNGASKNFFDPFRQAGGTFAIFSPRFSTSYFVRNHQKMVIADDRRALIGGFNIADQYFDRHADAKRANDNETTWADIALMIDGSETKRLSEYYASLFRWVHNENGNIRSLRRMVKNWQAGEGQFRWLLGGPSNRLSRWAWSIKKDLEKGKRLDLVTAYFSPGQGLLRRIANLSKRGGSSRLVLAGKTDNGATIGASRLLYGYLLKRNARIYEYQPKRLHCKLVIVDDATYIGSANFDLRSLFINVEMMLRIEDEKFAGHARKLVDILSTQSQTINMELHRKRRGFLNRLRWTLSYFFVNTLDYSVTRRFNFGIKK</sequence>
<proteinExistence type="predicted"/>
<dbReference type="PANTHER" id="PTHR21248:SF12">
    <property type="entry name" value="CARDIOLIPIN SYNTHASE C"/>
    <property type="match status" value="1"/>
</dbReference>
<dbReference type="Gene3D" id="3.30.870.10">
    <property type="entry name" value="Endonuclease Chain A"/>
    <property type="match status" value="2"/>
</dbReference>
<dbReference type="Pfam" id="PF13091">
    <property type="entry name" value="PLDc_2"/>
    <property type="match status" value="2"/>
</dbReference>
<dbReference type="InterPro" id="IPR025202">
    <property type="entry name" value="PLD-like_dom"/>
</dbReference>
<dbReference type="PANTHER" id="PTHR21248">
    <property type="entry name" value="CARDIOLIPIN SYNTHASE"/>
    <property type="match status" value="1"/>
</dbReference>
<dbReference type="CDD" id="cd09110">
    <property type="entry name" value="PLDc_CLS_1"/>
    <property type="match status" value="1"/>
</dbReference>
<dbReference type="PROSITE" id="PS50035">
    <property type="entry name" value="PLD"/>
    <property type="match status" value="2"/>
</dbReference>